<dbReference type="EMBL" id="LR877148">
    <property type="protein sequence ID" value="CAD2214882.1"/>
    <property type="molecule type" value="Genomic_DNA"/>
</dbReference>
<dbReference type="Proteomes" id="UP000515908">
    <property type="component" value="Chromosome 04"/>
</dbReference>
<gene>
    <name evidence="3" type="ORF">ADEAN_000233500</name>
</gene>
<sequence length="383" mass="42557">MHAEYMIDFLGFHIYTLENMQRKHALSARKQGRHAPSPDDQQVARHSFQHFPLPLRRAAKDETEGGRWQLLGEPQEYNFVSPPHALLSPCVVDPAAVTRIRNVLYTVDFNLHHLCVTKRLKGRSNNIPVYYESEILLPQALIGKHNLKARGKATNKQLSLELACMHAELILDALGVCIFPNDNEAQRDHAMSCWQYGRPAPLPGTAPKLPSEVNLPAPLKVVSSVGRAAPLSEEERLTRDHVTLGRQCDEMTDTTVLESNAIGTLGRFLKERSFTRVGNPFFQELLPNGKTKSTIVLPLPSSYGIRGGVGIATVPANANVLAAMHALDVLSVLGIPVSENDPLNESVRWAVLRHEHFGSPLFEKSPDPQAVSPPGRRERCQWI</sequence>
<dbReference type="AlphaFoldDB" id="A0A7G2CA46"/>
<dbReference type="OrthoDB" id="5600252at2759"/>
<evidence type="ECO:0000313" key="3">
    <source>
        <dbReference type="EMBL" id="CAD2214882.1"/>
    </source>
</evidence>
<dbReference type="Pfam" id="PF26536">
    <property type="entry name" value="DSRM_REH2"/>
    <property type="match status" value="3"/>
</dbReference>
<dbReference type="VEuPathDB" id="TriTrypDB:ADEAN_000233500"/>
<feature type="region of interest" description="Disordered" evidence="1">
    <location>
        <begin position="363"/>
        <end position="383"/>
    </location>
</feature>
<dbReference type="InterPro" id="IPR058737">
    <property type="entry name" value="DSRM_REH2"/>
</dbReference>
<name>A0A7G2CA46_9TRYP</name>
<organism evidence="3 4">
    <name type="scientific">Angomonas deanei</name>
    <dbReference type="NCBI Taxonomy" id="59799"/>
    <lineage>
        <taxon>Eukaryota</taxon>
        <taxon>Discoba</taxon>
        <taxon>Euglenozoa</taxon>
        <taxon>Kinetoplastea</taxon>
        <taxon>Metakinetoplastina</taxon>
        <taxon>Trypanosomatida</taxon>
        <taxon>Trypanosomatidae</taxon>
        <taxon>Strigomonadinae</taxon>
        <taxon>Angomonas</taxon>
    </lineage>
</organism>
<protein>
    <recommendedName>
        <fullName evidence="2">REH2 DRSM domain-containing protein</fullName>
    </recommendedName>
</protein>
<evidence type="ECO:0000259" key="2">
    <source>
        <dbReference type="Pfam" id="PF26536"/>
    </source>
</evidence>
<dbReference type="PANTHER" id="PTHR42260:SF2">
    <property type="entry name" value="DRBM DOMAIN-CONTAINING PROTEIN"/>
    <property type="match status" value="1"/>
</dbReference>
<evidence type="ECO:0000256" key="1">
    <source>
        <dbReference type="SAM" id="MobiDB-lite"/>
    </source>
</evidence>
<accession>A0A7G2CA46</accession>
<keyword evidence="4" id="KW-1185">Reference proteome</keyword>
<evidence type="ECO:0000313" key="4">
    <source>
        <dbReference type="Proteomes" id="UP000515908"/>
    </source>
</evidence>
<dbReference type="PANTHER" id="PTHR42260">
    <property type="entry name" value="DRBM DOMAIN-CONTAINING PROTEIN-RELATED"/>
    <property type="match status" value="1"/>
</dbReference>
<feature type="domain" description="REH2 DRSM" evidence="2">
    <location>
        <begin position="1"/>
        <end position="44"/>
    </location>
</feature>
<feature type="domain" description="REH2 DRSM" evidence="2">
    <location>
        <begin position="91"/>
        <end position="212"/>
    </location>
</feature>
<reference evidence="3 4" key="1">
    <citation type="submission" date="2020-08" db="EMBL/GenBank/DDBJ databases">
        <authorList>
            <person name="Newling K."/>
            <person name="Davey J."/>
            <person name="Forrester S."/>
        </authorList>
    </citation>
    <scope>NUCLEOTIDE SEQUENCE [LARGE SCALE GENOMIC DNA]</scope>
    <source>
        <strain evidence="4">Crithidia deanei Carvalho (ATCC PRA-265)</strain>
    </source>
</reference>
<proteinExistence type="predicted"/>
<feature type="domain" description="REH2 DRSM" evidence="2">
    <location>
        <begin position="293"/>
        <end position="337"/>
    </location>
</feature>